<reference evidence="2" key="2">
    <citation type="submission" date="2015-01" db="EMBL/GenBank/DDBJ databases">
        <title>Evolutionary Origins and Diversification of the Mycorrhizal Mutualists.</title>
        <authorList>
            <consortium name="DOE Joint Genome Institute"/>
            <consortium name="Mycorrhizal Genomics Consortium"/>
            <person name="Kohler A."/>
            <person name="Kuo A."/>
            <person name="Nagy L.G."/>
            <person name="Floudas D."/>
            <person name="Copeland A."/>
            <person name="Barry K.W."/>
            <person name="Cichocki N."/>
            <person name="Veneault-Fourrey C."/>
            <person name="LaButti K."/>
            <person name="Lindquist E.A."/>
            <person name="Lipzen A."/>
            <person name="Lundell T."/>
            <person name="Morin E."/>
            <person name="Murat C."/>
            <person name="Riley R."/>
            <person name="Ohm R."/>
            <person name="Sun H."/>
            <person name="Tunlid A."/>
            <person name="Henrissat B."/>
            <person name="Grigoriev I.V."/>
            <person name="Hibbett D.S."/>
            <person name="Martin F."/>
        </authorList>
    </citation>
    <scope>NUCLEOTIDE SEQUENCE [LARGE SCALE GENOMIC DNA]</scope>
    <source>
        <strain evidence="2">LaAM-08-1</strain>
    </source>
</reference>
<reference evidence="1 2" key="1">
    <citation type="submission" date="2014-04" db="EMBL/GenBank/DDBJ databases">
        <authorList>
            <consortium name="DOE Joint Genome Institute"/>
            <person name="Kuo A."/>
            <person name="Kohler A."/>
            <person name="Nagy L.G."/>
            <person name="Floudas D."/>
            <person name="Copeland A."/>
            <person name="Barry K.W."/>
            <person name="Cichocki N."/>
            <person name="Veneault-Fourrey C."/>
            <person name="LaButti K."/>
            <person name="Lindquist E.A."/>
            <person name="Lipzen A."/>
            <person name="Lundell T."/>
            <person name="Morin E."/>
            <person name="Murat C."/>
            <person name="Sun H."/>
            <person name="Tunlid A."/>
            <person name="Henrissat B."/>
            <person name="Grigoriev I.V."/>
            <person name="Hibbett D.S."/>
            <person name="Martin F."/>
            <person name="Nordberg H.P."/>
            <person name="Cantor M.N."/>
            <person name="Hua S.X."/>
        </authorList>
    </citation>
    <scope>NUCLEOTIDE SEQUENCE [LARGE SCALE GENOMIC DNA]</scope>
    <source>
        <strain evidence="1 2">LaAM-08-1</strain>
    </source>
</reference>
<evidence type="ECO:0000313" key="2">
    <source>
        <dbReference type="Proteomes" id="UP000054477"/>
    </source>
</evidence>
<dbReference type="HOGENOM" id="CLU_085135_0_0_1"/>
<accession>A0A0C9WX27</accession>
<dbReference type="Proteomes" id="UP000054477">
    <property type="component" value="Unassembled WGS sequence"/>
</dbReference>
<dbReference type="AlphaFoldDB" id="A0A0C9WX27"/>
<name>A0A0C9WX27_9AGAR</name>
<sequence length="194" mass="21377">MSILGAPYDKKYSPDNTIRQKIAGYFSTMLPSKSRKTINSALPKIMPAWGRVRISDGGDSIRCAKIRSTGRDSSYYTISIKTPTGEWVREIFYGRLEDILVCSLPDTNFWGSELRGTTRLLALITPCVTGGKDAGVELTLYHRTTTAIITDLQVISAVVGRVGTRGKWGIIDRTGEDIQAEFCGSVDESESEED</sequence>
<evidence type="ECO:0000313" key="1">
    <source>
        <dbReference type="EMBL" id="KIJ89896.1"/>
    </source>
</evidence>
<gene>
    <name evidence="1" type="ORF">K443DRAFT_117383</name>
</gene>
<proteinExistence type="predicted"/>
<organism evidence="1 2">
    <name type="scientific">Laccaria amethystina LaAM-08-1</name>
    <dbReference type="NCBI Taxonomy" id="1095629"/>
    <lineage>
        <taxon>Eukaryota</taxon>
        <taxon>Fungi</taxon>
        <taxon>Dikarya</taxon>
        <taxon>Basidiomycota</taxon>
        <taxon>Agaricomycotina</taxon>
        <taxon>Agaricomycetes</taxon>
        <taxon>Agaricomycetidae</taxon>
        <taxon>Agaricales</taxon>
        <taxon>Agaricineae</taxon>
        <taxon>Hydnangiaceae</taxon>
        <taxon>Laccaria</taxon>
    </lineage>
</organism>
<keyword evidence="2" id="KW-1185">Reference proteome</keyword>
<dbReference type="EMBL" id="KN839381">
    <property type="protein sequence ID" value="KIJ89896.1"/>
    <property type="molecule type" value="Genomic_DNA"/>
</dbReference>
<dbReference type="OrthoDB" id="3242924at2759"/>
<protein>
    <submittedName>
        <fullName evidence="1">Uncharacterized protein</fullName>
    </submittedName>
</protein>